<organism evidence="3 4">
    <name type="scientific">Chlorella sorokiniana</name>
    <name type="common">Freshwater green alga</name>
    <dbReference type="NCBI Taxonomy" id="3076"/>
    <lineage>
        <taxon>Eukaryota</taxon>
        <taxon>Viridiplantae</taxon>
        <taxon>Chlorophyta</taxon>
        <taxon>core chlorophytes</taxon>
        <taxon>Trebouxiophyceae</taxon>
        <taxon>Chlorellales</taxon>
        <taxon>Chlorellaceae</taxon>
        <taxon>Chlorella clade</taxon>
        <taxon>Chlorella</taxon>
    </lineage>
</organism>
<dbReference type="SUPFAM" id="SSF55136">
    <property type="entry name" value="Probable bacterial effector-binding domain"/>
    <property type="match status" value="1"/>
</dbReference>
<comment type="similarity">
    <text evidence="1">Belongs to the HEBP family.</text>
</comment>
<dbReference type="InterPro" id="IPR011256">
    <property type="entry name" value="Reg_factor_effector_dom_sf"/>
</dbReference>
<evidence type="ECO:0000256" key="2">
    <source>
        <dbReference type="SAM" id="SignalP"/>
    </source>
</evidence>
<dbReference type="AlphaFoldDB" id="A0A2P6TYG2"/>
<dbReference type="PANTHER" id="PTHR11220:SF72">
    <property type="entry name" value="HEME-BINDING PROTEIN 2-LIKE ISOFORM X2"/>
    <property type="match status" value="1"/>
</dbReference>
<accession>A0A2P6TYG2</accession>
<dbReference type="Gene3D" id="3.20.80.10">
    <property type="entry name" value="Regulatory factor, effector binding domain"/>
    <property type="match status" value="1"/>
</dbReference>
<proteinExistence type="inferred from homology"/>
<keyword evidence="4" id="KW-1185">Reference proteome</keyword>
<evidence type="ECO:0000256" key="1">
    <source>
        <dbReference type="ARBA" id="ARBA00009817"/>
    </source>
</evidence>
<name>A0A2P6TYG2_CHLSO</name>
<gene>
    <name evidence="3" type="ORF">C2E21_2210</name>
</gene>
<dbReference type="PANTHER" id="PTHR11220">
    <property type="entry name" value="HEME-BINDING PROTEIN-RELATED"/>
    <property type="match status" value="1"/>
</dbReference>
<keyword evidence="2" id="KW-0732">Signal</keyword>
<evidence type="ECO:0000313" key="3">
    <source>
        <dbReference type="EMBL" id="PRW59080.1"/>
    </source>
</evidence>
<dbReference type="Pfam" id="PF04832">
    <property type="entry name" value="SOUL"/>
    <property type="match status" value="1"/>
</dbReference>
<evidence type="ECO:0000313" key="4">
    <source>
        <dbReference type="Proteomes" id="UP000239899"/>
    </source>
</evidence>
<reference evidence="3 4" key="1">
    <citation type="journal article" date="2018" name="Plant J.">
        <title>Genome sequences of Chlorella sorokiniana UTEX 1602 and Micractinium conductrix SAG 241.80: implications to maltose excretion by a green alga.</title>
        <authorList>
            <person name="Arriola M.B."/>
            <person name="Velmurugan N."/>
            <person name="Zhang Y."/>
            <person name="Plunkett M.H."/>
            <person name="Hondzo H."/>
            <person name="Barney B.M."/>
        </authorList>
    </citation>
    <scope>NUCLEOTIDE SEQUENCE [LARGE SCALE GENOMIC DNA]</scope>
    <source>
        <strain evidence="4">UTEX 1602</strain>
    </source>
</reference>
<dbReference type="FunFam" id="3.20.80.10:FF:000002">
    <property type="entry name" value="Heme-binding protein 2"/>
    <property type="match status" value="1"/>
</dbReference>
<dbReference type="OrthoDB" id="6424451at2759"/>
<dbReference type="GO" id="GO:0020037">
    <property type="term" value="F:heme binding"/>
    <property type="evidence" value="ECO:0007669"/>
    <property type="project" value="TreeGrafter"/>
</dbReference>
<feature type="signal peptide" evidence="2">
    <location>
        <begin position="1"/>
        <end position="21"/>
    </location>
</feature>
<protein>
    <submittedName>
        <fullName evidence="3">Heme-binding 2-like</fullName>
    </submittedName>
</protein>
<dbReference type="Proteomes" id="UP000239899">
    <property type="component" value="Unassembled WGS sequence"/>
</dbReference>
<comment type="caution">
    <text evidence="3">The sequence shown here is derived from an EMBL/GenBank/DDBJ whole genome shotgun (WGS) entry which is preliminary data.</text>
</comment>
<dbReference type="EMBL" id="LHPG02000004">
    <property type="protein sequence ID" value="PRW59080.1"/>
    <property type="molecule type" value="Genomic_DNA"/>
</dbReference>
<feature type="chain" id="PRO_5015108720" evidence="2">
    <location>
        <begin position="22"/>
        <end position="233"/>
    </location>
</feature>
<sequence length="233" mass="25785">MRQNWALWAVGLLALAAGALALRPEPAAGADLRIAGVGKDQDLPWFCHNLQCPRFTVINATEDYEVRYYEAGAWASTDVEAYAFALAANTGFRRLFGYIDGQNEEAVKIPMTAPVRTKISAAAGPFCKSNFTVSFFLPYRLHRHAPKPNNPDVYIQPSPAFTAFVAQKGGYVMDDWQISGMAKGLADRLDEAGIPYDSDSFFFAGYDPPFRLTGRHQEVWLVAKEEPPSRTQA</sequence>
<dbReference type="InterPro" id="IPR006917">
    <property type="entry name" value="SOUL_heme-bd"/>
</dbReference>